<protein>
    <submittedName>
        <fullName evidence="2">Uncharacterized protein</fullName>
    </submittedName>
</protein>
<evidence type="ECO:0000313" key="3">
    <source>
        <dbReference type="Proteomes" id="UP000019760"/>
    </source>
</evidence>
<organism evidence="2 3">
    <name type="scientific">Acidomonas methanolica NBRC 104435</name>
    <dbReference type="NCBI Taxonomy" id="1231351"/>
    <lineage>
        <taxon>Bacteria</taxon>
        <taxon>Pseudomonadati</taxon>
        <taxon>Pseudomonadota</taxon>
        <taxon>Alphaproteobacteria</taxon>
        <taxon>Acetobacterales</taxon>
        <taxon>Acetobacteraceae</taxon>
        <taxon>Acidomonas</taxon>
    </lineage>
</organism>
<evidence type="ECO:0000313" key="2">
    <source>
        <dbReference type="EMBL" id="GAJ30745.1"/>
    </source>
</evidence>
<dbReference type="EMBL" id="BAND01000272">
    <property type="protein sequence ID" value="GAJ30745.1"/>
    <property type="molecule type" value="Genomic_DNA"/>
</dbReference>
<keyword evidence="3" id="KW-1185">Reference proteome</keyword>
<evidence type="ECO:0000256" key="1">
    <source>
        <dbReference type="SAM" id="MobiDB-lite"/>
    </source>
</evidence>
<sequence length="139" mass="15498">MCAAMRAIYAGARQGTVYQTFYDNPVNLMNGSDYSDEQRSCRQRRSLMRHIGNDGVAYFLSQGQQFKSAAFPMDPDMTLTPVEIVKRQARDLAGTQPETGQQQDDGPIPEILFAIARIDNALNVRVRKKSRDGGQPPVC</sequence>
<dbReference type="Proteomes" id="UP000019760">
    <property type="component" value="Unassembled WGS sequence"/>
</dbReference>
<name>A0A023DAK9_ACIMT</name>
<gene>
    <name evidence="2" type="ORF">Amme_300_002</name>
</gene>
<proteinExistence type="predicted"/>
<comment type="caution">
    <text evidence="2">The sequence shown here is derived from an EMBL/GenBank/DDBJ whole genome shotgun (WGS) entry which is preliminary data.</text>
</comment>
<reference evidence="3" key="1">
    <citation type="journal article" date="2014" name="FEMS Microbiol. Lett.">
        <title>Draft Genomic DNA Sequence of the Facultatively Methylotrophic Bacterium Acidomonas methanolica type strain MB58.</title>
        <authorList>
            <person name="Higashiura N."/>
            <person name="Hadano H."/>
            <person name="Hirakawa H."/>
            <person name="Matsutani M."/>
            <person name="Takabe S."/>
            <person name="Matsushita K."/>
            <person name="Azuma Y."/>
        </authorList>
    </citation>
    <scope>NUCLEOTIDE SEQUENCE [LARGE SCALE GENOMIC DNA]</scope>
    <source>
        <strain evidence="3">MB58</strain>
    </source>
</reference>
<feature type="region of interest" description="Disordered" evidence="1">
    <location>
        <begin position="88"/>
        <end position="108"/>
    </location>
</feature>
<accession>A0A023DAK9</accession>
<reference evidence="2 3" key="2">
    <citation type="journal article" date="2014" name="FEMS Microbiol. Lett.">
        <title>Draft genomic DNA sequence of the facultatively methylotrophic bacterium Acidomonas methanolica type strain MB58.</title>
        <authorList>
            <person name="Higashiura N."/>
            <person name="Hadano H."/>
            <person name="Hirakawa H."/>
            <person name="Matsutani M."/>
            <person name="Takabe S."/>
            <person name="Matsushita K."/>
            <person name="Azuma Y."/>
        </authorList>
    </citation>
    <scope>NUCLEOTIDE SEQUENCE [LARGE SCALE GENOMIC DNA]</scope>
    <source>
        <strain evidence="2 3">MB58</strain>
    </source>
</reference>
<dbReference type="AlphaFoldDB" id="A0A023DAK9"/>